<proteinExistence type="predicted"/>
<dbReference type="AlphaFoldDB" id="A0A4Q1HQH8"/>
<protein>
    <submittedName>
        <fullName evidence="3">3-isopropylmalate dehydratase</fullName>
    </submittedName>
</protein>
<dbReference type="EMBL" id="PYAL01000001">
    <property type="protein sequence ID" value="RXN93352.1"/>
    <property type="molecule type" value="Genomic_DNA"/>
</dbReference>
<evidence type="ECO:0000313" key="4">
    <source>
        <dbReference type="Proteomes" id="UP000290849"/>
    </source>
</evidence>
<dbReference type="InterPro" id="IPR011827">
    <property type="entry name" value="LeuD_type2/HacB/DmdB"/>
</dbReference>
<dbReference type="InterPro" id="IPR015928">
    <property type="entry name" value="Aconitase/3IPM_dehydase_swvl"/>
</dbReference>
<evidence type="ECO:0000256" key="1">
    <source>
        <dbReference type="ARBA" id="ARBA00023239"/>
    </source>
</evidence>
<dbReference type="InterPro" id="IPR050075">
    <property type="entry name" value="LeuD"/>
</dbReference>
<reference evidence="3 4" key="1">
    <citation type="journal article" date="2017" name="Int. J. Syst. Evol. Microbiol.">
        <title>Achromobacter aloeverae sp. nov., isolated from the root of Aloe vera (L.) Burm.f.</title>
        <authorList>
            <person name="Kuncharoen N."/>
            <person name="Muramatsu Y."/>
            <person name="Shibata C."/>
            <person name="Kamakura Y."/>
            <person name="Nakagawa Y."/>
            <person name="Tanasupawat S."/>
        </authorList>
    </citation>
    <scope>NUCLEOTIDE SEQUENCE [LARGE SCALE GENOMIC DNA]</scope>
    <source>
        <strain evidence="3 4">AVA-1</strain>
    </source>
</reference>
<evidence type="ECO:0000259" key="2">
    <source>
        <dbReference type="Pfam" id="PF00694"/>
    </source>
</evidence>
<dbReference type="Gene3D" id="3.20.19.10">
    <property type="entry name" value="Aconitase, domain 4"/>
    <property type="match status" value="1"/>
</dbReference>
<keyword evidence="4" id="KW-1185">Reference proteome</keyword>
<dbReference type="RefSeq" id="WP_129149308.1">
    <property type="nucleotide sequence ID" value="NZ_JBHSDO010000006.1"/>
</dbReference>
<dbReference type="PANTHER" id="PTHR43345:SF10">
    <property type="entry name" value="3-ISOPROPYLMALATE DEHYDRATASE SMALL SUBUNIT 1"/>
    <property type="match status" value="1"/>
</dbReference>
<keyword evidence="1" id="KW-0456">Lyase</keyword>
<evidence type="ECO:0000313" key="3">
    <source>
        <dbReference type="EMBL" id="RXN93352.1"/>
    </source>
</evidence>
<dbReference type="GO" id="GO:0016836">
    <property type="term" value="F:hydro-lyase activity"/>
    <property type="evidence" value="ECO:0007669"/>
    <property type="project" value="InterPro"/>
</dbReference>
<name>A0A4Q1HQH8_9BURK</name>
<dbReference type="InterPro" id="IPR000573">
    <property type="entry name" value="AconitaseA/IPMdHydase_ssu_swvl"/>
</dbReference>
<accession>A0A4Q1HQH8</accession>
<dbReference type="SUPFAM" id="SSF52016">
    <property type="entry name" value="LeuD/IlvD-like"/>
    <property type="match status" value="1"/>
</dbReference>
<feature type="domain" description="Aconitase A/isopropylmalate dehydratase small subunit swivel" evidence="2">
    <location>
        <begin position="65"/>
        <end position="118"/>
    </location>
</feature>
<dbReference type="Pfam" id="PF00694">
    <property type="entry name" value="Aconitase_C"/>
    <property type="match status" value="1"/>
</dbReference>
<dbReference type="OrthoDB" id="9777465at2"/>
<sequence length="183" mass="19427">MNGKNPAPSGTATPARRHRVWRLGADVDTDQLAPGAYMKFSIEEIARHCLERVRPEFAAQVRPGDVIVAGPGFGIGSSREQAAAALVTLGVSAVIAPSYSGLYFRNAFNVGLMLLTCADAETLAEGEHVALDLEGSRVVRDDGGVLPCAPIPAFLRDMVQAGGLLPQLKRRLADGTLQAHPMR</sequence>
<comment type="caution">
    <text evidence="3">The sequence shown here is derived from an EMBL/GenBank/DDBJ whole genome shotgun (WGS) entry which is preliminary data.</text>
</comment>
<dbReference type="PANTHER" id="PTHR43345">
    <property type="entry name" value="3-ISOPROPYLMALATE DEHYDRATASE SMALL SUBUNIT 2-RELATED-RELATED"/>
    <property type="match status" value="1"/>
</dbReference>
<dbReference type="Proteomes" id="UP000290849">
    <property type="component" value="Unassembled WGS sequence"/>
</dbReference>
<gene>
    <name evidence="3" type="ORF">C7R54_06575</name>
</gene>
<organism evidence="3 4">
    <name type="scientific">Achromobacter aloeverae</name>
    <dbReference type="NCBI Taxonomy" id="1750518"/>
    <lineage>
        <taxon>Bacteria</taxon>
        <taxon>Pseudomonadati</taxon>
        <taxon>Pseudomonadota</taxon>
        <taxon>Betaproteobacteria</taxon>
        <taxon>Burkholderiales</taxon>
        <taxon>Alcaligenaceae</taxon>
        <taxon>Achromobacter</taxon>
    </lineage>
</organism>
<dbReference type="NCBIfam" id="TIGR02087">
    <property type="entry name" value="LEUD_arch"/>
    <property type="match status" value="1"/>
</dbReference>